<evidence type="ECO:0000313" key="8">
    <source>
        <dbReference type="Proteomes" id="UP001295423"/>
    </source>
</evidence>
<reference evidence="7" key="1">
    <citation type="submission" date="2023-08" db="EMBL/GenBank/DDBJ databases">
        <authorList>
            <person name="Audoor S."/>
            <person name="Bilcke G."/>
        </authorList>
    </citation>
    <scope>NUCLEOTIDE SEQUENCE</scope>
</reference>
<dbReference type="GO" id="GO:0006364">
    <property type="term" value="P:rRNA processing"/>
    <property type="evidence" value="ECO:0007669"/>
    <property type="project" value="UniProtKB-KW"/>
</dbReference>
<feature type="compositionally biased region" description="Low complexity" evidence="5">
    <location>
        <begin position="99"/>
        <end position="113"/>
    </location>
</feature>
<keyword evidence="3" id="KW-0378">Hydrolase</keyword>
<dbReference type="Proteomes" id="UP001295423">
    <property type="component" value="Unassembled WGS sequence"/>
</dbReference>
<dbReference type="InterPro" id="IPR012337">
    <property type="entry name" value="RNaseH-like_sf"/>
</dbReference>
<feature type="compositionally biased region" description="Low complexity" evidence="5">
    <location>
        <begin position="66"/>
        <end position="77"/>
    </location>
</feature>
<gene>
    <name evidence="7" type="ORF">CYCCA115_LOCUS23144</name>
</gene>
<dbReference type="EMBL" id="CAKOGP040002369">
    <property type="protein sequence ID" value="CAJ1968233.1"/>
    <property type="molecule type" value="Genomic_DNA"/>
</dbReference>
<dbReference type="SUPFAM" id="SSF53098">
    <property type="entry name" value="Ribonuclease H-like"/>
    <property type="match status" value="1"/>
</dbReference>
<proteinExistence type="predicted"/>
<comment type="function">
    <text evidence="4">Exoribonuclease involved in ribosome biosynthesis. Involved in the processing of ITS1, the internal transcribed spacer localized between the 18S and 5.8S rRNAs.</text>
</comment>
<dbReference type="InterPro" id="IPR013520">
    <property type="entry name" value="Ribonucl_H"/>
</dbReference>
<dbReference type="GO" id="GO:0005634">
    <property type="term" value="C:nucleus"/>
    <property type="evidence" value="ECO:0007669"/>
    <property type="project" value="TreeGrafter"/>
</dbReference>
<feature type="domain" description="Exonuclease" evidence="6">
    <location>
        <begin position="226"/>
        <end position="391"/>
    </location>
</feature>
<dbReference type="SMART" id="SM00479">
    <property type="entry name" value="EXOIII"/>
    <property type="match status" value="1"/>
</dbReference>
<name>A0AAD2GB61_9STRA</name>
<feature type="compositionally biased region" description="Basic and acidic residues" evidence="5">
    <location>
        <begin position="39"/>
        <end position="52"/>
    </location>
</feature>
<feature type="region of interest" description="Disordered" evidence="5">
    <location>
        <begin position="493"/>
        <end position="513"/>
    </location>
</feature>
<comment type="caution">
    <text evidence="7">The sequence shown here is derived from an EMBL/GenBank/DDBJ whole genome shotgun (WGS) entry which is preliminary data.</text>
</comment>
<dbReference type="InterPro" id="IPR036397">
    <property type="entry name" value="RNaseH_sf"/>
</dbReference>
<sequence length="513" mass="56266">MEDSDQDDIFASPSRKRGSDNGSSQSNGSSSQKKKKAKRTNDVVVVKEEDSFRSLAMNLPVASFSTTTGTTTTTTTTGKKKKQQLQQTERTSPTEEIDLSSSSGGFRSLASSLPVASFSTMGGGSTKSTNGIKKEEAPSPAPTTKTVESAPNSTGKKKKKKKQLPLPNSTETGKKWTKAVVKCREHDRYAPSFDFAACKERCIEAGVTAEWIKAKPFGKWCSGNPQVIAIDCEMCETTDPESGSRNTKALCRLSVINAERPDEVILDTLVKPSWPVSDYRTKINGISKEKLEGVEFTLGHAQSFMMSLCSDETVIIGHAVHNDLVTLHMEHHCVVDSSLLFRAKDSPTSSASLKDLVSGIFKEKMPAIHDSVNDARKALDCALHWVKNDGKVADIQRSTNNARAAQLFVHRVPKHCKADHFISMFQNHTSIVPDEVDEIDFNGDTGRTHVTFKSYQHANLAFNTLEGASEGDKSGRLQKKVYLKGGGYVRIRKMVHERSSETPDKQRSTPDDS</sequence>
<evidence type="ECO:0000256" key="1">
    <source>
        <dbReference type="ARBA" id="ARBA00022552"/>
    </source>
</evidence>
<feature type="compositionally biased region" description="Basic and acidic residues" evidence="5">
    <location>
        <begin position="494"/>
        <end position="513"/>
    </location>
</feature>
<feature type="compositionally biased region" description="Low complexity" evidence="5">
    <location>
        <begin position="21"/>
        <end position="31"/>
    </location>
</feature>
<evidence type="ECO:0000256" key="4">
    <source>
        <dbReference type="ARBA" id="ARBA00025599"/>
    </source>
</evidence>
<dbReference type="Pfam" id="PF00929">
    <property type="entry name" value="RNase_T"/>
    <property type="match status" value="1"/>
</dbReference>
<evidence type="ECO:0000313" key="7">
    <source>
        <dbReference type="EMBL" id="CAJ1968233.1"/>
    </source>
</evidence>
<dbReference type="Gene3D" id="3.30.420.10">
    <property type="entry name" value="Ribonuclease H-like superfamily/Ribonuclease H"/>
    <property type="match status" value="1"/>
</dbReference>
<evidence type="ECO:0000256" key="5">
    <source>
        <dbReference type="SAM" id="MobiDB-lite"/>
    </source>
</evidence>
<organism evidence="7 8">
    <name type="scientific">Cylindrotheca closterium</name>
    <dbReference type="NCBI Taxonomy" id="2856"/>
    <lineage>
        <taxon>Eukaryota</taxon>
        <taxon>Sar</taxon>
        <taxon>Stramenopiles</taxon>
        <taxon>Ochrophyta</taxon>
        <taxon>Bacillariophyta</taxon>
        <taxon>Bacillariophyceae</taxon>
        <taxon>Bacillariophycidae</taxon>
        <taxon>Bacillariales</taxon>
        <taxon>Bacillariaceae</taxon>
        <taxon>Cylindrotheca</taxon>
    </lineage>
</organism>
<feature type="compositionally biased region" description="Polar residues" evidence="5">
    <location>
        <begin position="142"/>
        <end position="154"/>
    </location>
</feature>
<dbReference type="GO" id="GO:0003676">
    <property type="term" value="F:nucleic acid binding"/>
    <property type="evidence" value="ECO:0007669"/>
    <property type="project" value="InterPro"/>
</dbReference>
<evidence type="ECO:0000256" key="2">
    <source>
        <dbReference type="ARBA" id="ARBA00022722"/>
    </source>
</evidence>
<dbReference type="SUPFAM" id="SSF54928">
    <property type="entry name" value="RNA-binding domain, RBD"/>
    <property type="match status" value="1"/>
</dbReference>
<dbReference type="PANTHER" id="PTHR12801:SF45">
    <property type="entry name" value="RNA EXONUCLEASE 4"/>
    <property type="match status" value="1"/>
</dbReference>
<accession>A0AAD2GB61</accession>
<dbReference type="AlphaFoldDB" id="A0AAD2GB61"/>
<keyword evidence="8" id="KW-1185">Reference proteome</keyword>
<dbReference type="GO" id="GO:0004527">
    <property type="term" value="F:exonuclease activity"/>
    <property type="evidence" value="ECO:0007669"/>
    <property type="project" value="InterPro"/>
</dbReference>
<protein>
    <recommendedName>
        <fullName evidence="6">Exonuclease domain-containing protein</fullName>
    </recommendedName>
</protein>
<dbReference type="PANTHER" id="PTHR12801">
    <property type="entry name" value="RNA EXONUCLEASE REXO1 / RECO3 FAMILY MEMBER-RELATED"/>
    <property type="match status" value="1"/>
</dbReference>
<evidence type="ECO:0000256" key="3">
    <source>
        <dbReference type="ARBA" id="ARBA00022801"/>
    </source>
</evidence>
<keyword evidence="1" id="KW-0698">rRNA processing</keyword>
<dbReference type="InterPro" id="IPR035979">
    <property type="entry name" value="RBD_domain_sf"/>
</dbReference>
<feature type="region of interest" description="Disordered" evidence="5">
    <location>
        <begin position="1"/>
        <end position="173"/>
    </location>
</feature>
<keyword evidence="2" id="KW-0540">Nuclease</keyword>
<dbReference type="InterPro" id="IPR047021">
    <property type="entry name" value="REXO1/3/4-like"/>
</dbReference>
<evidence type="ECO:0000259" key="6">
    <source>
        <dbReference type="SMART" id="SM00479"/>
    </source>
</evidence>